<dbReference type="eggNOG" id="COG1028">
    <property type="taxonomic scope" value="Bacteria"/>
</dbReference>
<evidence type="ECO:0000313" key="3">
    <source>
        <dbReference type="EMBL" id="AEW01104.1"/>
    </source>
</evidence>
<name>G8TRH3_NIAKG</name>
<accession>G8TRH3</accession>
<dbReference type="STRING" id="700598.Niako_4858"/>
<dbReference type="Proteomes" id="UP000005438">
    <property type="component" value="Chromosome"/>
</dbReference>
<proteinExistence type="inferred from homology"/>
<gene>
    <name evidence="3" type="ordered locus">Niako_4858</name>
</gene>
<reference evidence="3 4" key="1">
    <citation type="submission" date="2011-12" db="EMBL/GenBank/DDBJ databases">
        <title>The complete genome of Niastella koreensis GR20-10.</title>
        <authorList>
            <consortium name="US DOE Joint Genome Institute (JGI-PGF)"/>
            <person name="Lucas S."/>
            <person name="Han J."/>
            <person name="Lapidus A."/>
            <person name="Bruce D."/>
            <person name="Goodwin L."/>
            <person name="Pitluck S."/>
            <person name="Peters L."/>
            <person name="Kyrpides N."/>
            <person name="Mavromatis K."/>
            <person name="Ivanova N."/>
            <person name="Mikhailova N."/>
            <person name="Davenport K."/>
            <person name="Saunders E."/>
            <person name="Detter J.C."/>
            <person name="Tapia R."/>
            <person name="Han C."/>
            <person name="Land M."/>
            <person name="Hauser L."/>
            <person name="Markowitz V."/>
            <person name="Cheng J.-F."/>
            <person name="Hugenholtz P."/>
            <person name="Woyke T."/>
            <person name="Wu D."/>
            <person name="Tindall B."/>
            <person name="Pomrenke H."/>
            <person name="Brambilla E."/>
            <person name="Klenk H.-P."/>
            <person name="Eisen J.A."/>
        </authorList>
    </citation>
    <scope>NUCLEOTIDE SEQUENCE [LARGE SCALE GENOMIC DNA]</scope>
    <source>
        <strain evidence="4">DSM 17620 / KACC 11465 / NBRC 106392 / GR20-10</strain>
    </source>
</reference>
<sequence length="261" mass="27674">MELRSIKSEVHMKQLANKIAVVTGGNNGIGLAVARLYASEGAKVVITGRNPVSIRSAVALIGHGAGGLVSDASNIGCLTQTFEDITTKFAGKIDILVVNAGVYIPAPFAQYTEEMFDETSDINFKGAFFTVQFALPFLNNGASIILTGATVAETATINGAAFAASKAALRSLARSFSAELLSRDIRVNVISPGPTDTAMFERSMHRVVQAGGTKKHWLTRSPLKRLASTEEVAKAYLYLASDASRYMLGAEIVIDGGDRTI</sequence>
<dbReference type="GO" id="GO:0004316">
    <property type="term" value="F:3-oxoacyl-[acyl-carrier-protein] reductase (NADPH) activity"/>
    <property type="evidence" value="ECO:0007669"/>
    <property type="project" value="UniProtKB-EC"/>
</dbReference>
<dbReference type="EC" id="1.1.1.100" evidence="3"/>
<evidence type="ECO:0000256" key="1">
    <source>
        <dbReference type="ARBA" id="ARBA00006484"/>
    </source>
</evidence>
<dbReference type="KEGG" id="nko:Niako_4858"/>
<dbReference type="Gene3D" id="3.40.50.720">
    <property type="entry name" value="NAD(P)-binding Rossmann-like Domain"/>
    <property type="match status" value="1"/>
</dbReference>
<protein>
    <submittedName>
        <fullName evidence="3">3-oxoacyl-(Acyl-carrier-protein) reductase</fullName>
        <ecNumber evidence="3">1.1.1.100</ecNumber>
    </submittedName>
</protein>
<organism evidence="3 4">
    <name type="scientific">Niastella koreensis (strain DSM 17620 / KACC 11465 / NBRC 106392 / GR20-10)</name>
    <dbReference type="NCBI Taxonomy" id="700598"/>
    <lineage>
        <taxon>Bacteria</taxon>
        <taxon>Pseudomonadati</taxon>
        <taxon>Bacteroidota</taxon>
        <taxon>Chitinophagia</taxon>
        <taxon>Chitinophagales</taxon>
        <taxon>Chitinophagaceae</taxon>
        <taxon>Niastella</taxon>
    </lineage>
</organism>
<dbReference type="PRINTS" id="PR00081">
    <property type="entry name" value="GDHRDH"/>
</dbReference>
<dbReference type="HOGENOM" id="CLU_010194_1_0_10"/>
<dbReference type="PRINTS" id="PR00080">
    <property type="entry name" value="SDRFAMILY"/>
</dbReference>
<keyword evidence="2 3" id="KW-0560">Oxidoreductase</keyword>
<comment type="similarity">
    <text evidence="1">Belongs to the short-chain dehydrogenases/reductases (SDR) family.</text>
</comment>
<dbReference type="SUPFAM" id="SSF51735">
    <property type="entry name" value="NAD(P)-binding Rossmann-fold domains"/>
    <property type="match status" value="1"/>
</dbReference>
<dbReference type="AlphaFoldDB" id="G8TRH3"/>
<dbReference type="InterPro" id="IPR002347">
    <property type="entry name" value="SDR_fam"/>
</dbReference>
<dbReference type="PATRIC" id="fig|700598.3.peg.4972"/>
<dbReference type="CDD" id="cd05233">
    <property type="entry name" value="SDR_c"/>
    <property type="match status" value="1"/>
</dbReference>
<dbReference type="GO" id="GO:0050664">
    <property type="term" value="F:oxidoreductase activity, acting on NAD(P)H, oxygen as acceptor"/>
    <property type="evidence" value="ECO:0007669"/>
    <property type="project" value="TreeGrafter"/>
</dbReference>
<dbReference type="FunFam" id="3.40.50.720:FF:000084">
    <property type="entry name" value="Short-chain dehydrogenase reductase"/>
    <property type="match status" value="1"/>
</dbReference>
<dbReference type="Pfam" id="PF13561">
    <property type="entry name" value="adh_short_C2"/>
    <property type="match status" value="1"/>
</dbReference>
<evidence type="ECO:0000313" key="4">
    <source>
        <dbReference type="Proteomes" id="UP000005438"/>
    </source>
</evidence>
<dbReference type="EMBL" id="CP003178">
    <property type="protein sequence ID" value="AEW01104.1"/>
    <property type="molecule type" value="Genomic_DNA"/>
</dbReference>
<evidence type="ECO:0000256" key="2">
    <source>
        <dbReference type="ARBA" id="ARBA00023002"/>
    </source>
</evidence>
<dbReference type="PANTHER" id="PTHR43008">
    <property type="entry name" value="BENZIL REDUCTASE"/>
    <property type="match status" value="1"/>
</dbReference>
<dbReference type="InterPro" id="IPR036291">
    <property type="entry name" value="NAD(P)-bd_dom_sf"/>
</dbReference>
<dbReference type="PANTHER" id="PTHR43008:SF4">
    <property type="entry name" value="CHAIN DEHYDROGENASE, PUTATIVE (AFU_ORTHOLOGUE AFUA_4G08710)-RELATED"/>
    <property type="match status" value="1"/>
</dbReference>